<reference evidence="1 2" key="1">
    <citation type="submission" date="2018-04" db="EMBL/GenBank/DDBJ databases">
        <title>Pelagivirga bohaiensis gen. nov., sp. nov., a bacterium isolated from the Bohai Sea.</title>
        <authorList>
            <person name="Ji X."/>
        </authorList>
    </citation>
    <scope>NUCLEOTIDE SEQUENCE [LARGE SCALE GENOMIC DNA]</scope>
    <source>
        <strain evidence="1 2">BH-SD16</strain>
    </source>
</reference>
<gene>
    <name evidence="1" type="ORF">DC363_14220</name>
</gene>
<proteinExistence type="predicted"/>
<protein>
    <submittedName>
        <fullName evidence="1">Uncharacterized protein</fullName>
    </submittedName>
</protein>
<dbReference type="OrthoDB" id="6188198at2"/>
<dbReference type="AlphaFoldDB" id="A0A2T7FTY0"/>
<dbReference type="Proteomes" id="UP000244817">
    <property type="component" value="Unassembled WGS sequence"/>
</dbReference>
<name>A0A2T7FTY0_9RHOB</name>
<keyword evidence="2" id="KW-1185">Reference proteome</keyword>
<accession>A0A2T7FTY0</accession>
<dbReference type="RefSeq" id="WP_108641824.1">
    <property type="nucleotide sequence ID" value="NZ_QCYG01000009.1"/>
</dbReference>
<evidence type="ECO:0000313" key="1">
    <source>
        <dbReference type="EMBL" id="PVA05628.1"/>
    </source>
</evidence>
<dbReference type="EMBL" id="QCYG01000009">
    <property type="protein sequence ID" value="PVA05628.1"/>
    <property type="molecule type" value="Genomic_DNA"/>
</dbReference>
<sequence>MKDNDPLWLAYLWESWGPSPERQRNLQDLEDRVRAEGPSGMVDEFLTERARGRKAHEAALALEQVFRTGGKRGEQDARRWLDEAKGARLNDPKILQSLERKLEKLIERKNNLHSRHSQPKQQSTVRTIIRDGRHPNCLRALQPTHSWTIYLDETGADFDSTERPANPNRTGRVVALAVPDSVELADCGGFHAADRSFAEVDKVLQQVLDAPVGVLGFSILDETARHRYWIGHILHLVRWTLLQLPVPSDGQGSRVRILIEQRDAYNPQTDLKALAQSLESELAALDPQRFKGLALEMGFMGKDHPMNGYVDVIAFTWGSSDWSNKDRLRKSQLLGHCFVKANESSLHHLYLAVTSGGPLAPADWYALCTATADEHEGSFLRRELDRLGKAIARRPRQWELYLEEVQMRLSSKRYSLAELGSAIAWLQQYADQSQIIPGTLRLQLDSSNLSLANHRGQIQDELVFRCLEWVNKLEDEAPQLVAEALLRMASTMTNNFQFNALEEIVETWLAKPIAVAGLLNYAKLQSTRGQMHAFSHDPATAVSFFEAAAESFARLSDPRQVARETHQTGIYEMIARMDAVPYGADGEGASAEVGIVVEAIRQLLGNREPEAISRSLSASDQAKRFENHLWLRTLNRFPQQMANARAAYLGNRNKWKIGSDHPWPLILAYRAWLLQDAGETEEAHSHLDAAIRTCLDDDHGVTLEWMALVLSTMAQAIGAPLASSDFAAEDGLRRRLQHAPWEALAEFAAEASHGRIPPARIWVHLAKCLPFNFH</sequence>
<evidence type="ECO:0000313" key="2">
    <source>
        <dbReference type="Proteomes" id="UP000244817"/>
    </source>
</evidence>
<organism evidence="1 2">
    <name type="scientific">Thalassorhabdomicrobium marinisediminis</name>
    <dbReference type="NCBI Taxonomy" id="2170577"/>
    <lineage>
        <taxon>Bacteria</taxon>
        <taxon>Pseudomonadati</taxon>
        <taxon>Pseudomonadota</taxon>
        <taxon>Alphaproteobacteria</taxon>
        <taxon>Rhodobacterales</taxon>
        <taxon>Paracoccaceae</taxon>
        <taxon>Thalassorhabdomicrobium</taxon>
    </lineage>
</organism>
<comment type="caution">
    <text evidence="1">The sequence shown here is derived from an EMBL/GenBank/DDBJ whole genome shotgun (WGS) entry which is preliminary data.</text>
</comment>